<dbReference type="Pfam" id="PF00023">
    <property type="entry name" value="Ank"/>
    <property type="match status" value="2"/>
</dbReference>
<feature type="repeat" description="ANK" evidence="3">
    <location>
        <begin position="298"/>
        <end position="330"/>
    </location>
</feature>
<evidence type="ECO:0000313" key="4">
    <source>
        <dbReference type="EMBL" id="MDV0446467.1"/>
    </source>
</evidence>
<protein>
    <recommendedName>
        <fullName evidence="6">Ankyrin repeat domain-containing protein</fullName>
    </recommendedName>
</protein>
<dbReference type="RefSeq" id="WP_338098863.1">
    <property type="nucleotide sequence ID" value="NZ_JAWDKD010000007.1"/>
</dbReference>
<keyword evidence="5" id="KW-1185">Reference proteome</keyword>
<dbReference type="AlphaFoldDB" id="A0AAE4SCG0"/>
<proteinExistence type="predicted"/>
<dbReference type="InterPro" id="IPR002110">
    <property type="entry name" value="Ankyrin_rpt"/>
</dbReference>
<evidence type="ECO:0008006" key="6">
    <source>
        <dbReference type="Google" id="ProtNLM"/>
    </source>
</evidence>
<dbReference type="Proteomes" id="UP001271789">
    <property type="component" value="Unassembled WGS sequence"/>
</dbReference>
<feature type="repeat" description="ANK" evidence="3">
    <location>
        <begin position="458"/>
        <end position="486"/>
    </location>
</feature>
<dbReference type="PANTHER" id="PTHR24123:SF33">
    <property type="entry name" value="PROTEIN HOS4"/>
    <property type="match status" value="1"/>
</dbReference>
<accession>A0AAE4SCG0</accession>
<dbReference type="InterPro" id="IPR036770">
    <property type="entry name" value="Ankyrin_rpt-contain_sf"/>
</dbReference>
<gene>
    <name evidence="4" type="ORF">MsAg5_03060</name>
</gene>
<organism evidence="4 5">
    <name type="scientific">Methanolapillus africanus</name>
    <dbReference type="NCBI Taxonomy" id="3028297"/>
    <lineage>
        <taxon>Archaea</taxon>
        <taxon>Methanobacteriati</taxon>
        <taxon>Methanobacteriota</taxon>
        <taxon>Stenosarchaea group</taxon>
        <taxon>Methanomicrobia</taxon>
        <taxon>Methanosarcinales</taxon>
        <taxon>Methanosarcinaceae</taxon>
        <taxon>Methanolapillus</taxon>
    </lineage>
</organism>
<dbReference type="PANTHER" id="PTHR24123">
    <property type="entry name" value="ANKYRIN REPEAT-CONTAINING"/>
    <property type="match status" value="1"/>
</dbReference>
<keyword evidence="2 3" id="KW-0040">ANK repeat</keyword>
<evidence type="ECO:0000256" key="2">
    <source>
        <dbReference type="ARBA" id="ARBA00023043"/>
    </source>
</evidence>
<dbReference type="EMBL" id="JAWDKD010000007">
    <property type="protein sequence ID" value="MDV0446467.1"/>
    <property type="molecule type" value="Genomic_DNA"/>
</dbReference>
<evidence type="ECO:0000256" key="3">
    <source>
        <dbReference type="PROSITE-ProRule" id="PRU00023"/>
    </source>
</evidence>
<dbReference type="InterPro" id="IPR051165">
    <property type="entry name" value="Multifunctional_ANK_Repeat"/>
</dbReference>
<feature type="repeat" description="ANK" evidence="3">
    <location>
        <begin position="34"/>
        <end position="66"/>
    </location>
</feature>
<dbReference type="PROSITE" id="PS50088">
    <property type="entry name" value="ANK_REPEAT"/>
    <property type="match status" value="4"/>
</dbReference>
<reference evidence="4" key="1">
    <citation type="submission" date="2023-06" db="EMBL/GenBank/DDBJ databases">
        <title>Genome sequence of Methanosarcinaceae archaeon Ag5.</title>
        <authorList>
            <person name="Protasov E."/>
            <person name="Platt K."/>
            <person name="Poehlein A."/>
            <person name="Daniel R."/>
            <person name="Brune A."/>
        </authorList>
    </citation>
    <scope>NUCLEOTIDE SEQUENCE</scope>
    <source>
        <strain evidence="4">Ag5</strain>
    </source>
</reference>
<keyword evidence="1" id="KW-0677">Repeat</keyword>
<dbReference type="SUPFAM" id="SSF48403">
    <property type="entry name" value="Ankyrin repeat"/>
    <property type="match status" value="1"/>
</dbReference>
<dbReference type="Gene3D" id="1.25.40.20">
    <property type="entry name" value="Ankyrin repeat-containing domain"/>
    <property type="match status" value="3"/>
</dbReference>
<dbReference type="PROSITE" id="PS50297">
    <property type="entry name" value="ANK_REP_REGION"/>
    <property type="match status" value="2"/>
</dbReference>
<evidence type="ECO:0000256" key="1">
    <source>
        <dbReference type="ARBA" id="ARBA00022737"/>
    </source>
</evidence>
<dbReference type="SMART" id="SM00248">
    <property type="entry name" value="ANK"/>
    <property type="match status" value="7"/>
</dbReference>
<sequence length="520" mass="56310">MDSFKIESAYRDKKPRNEILAFYRNGSPDDLDQNGDNLLHVAADHADVEAVDILLAEGYDPSVKNAKEENALTLMAKKRPSYFYQPAPGDVYKTAVRLLDANPNLARGSKCYLVASKDGNGEFVKALYGKGVKITGTDDSGNNGLHLVFFSLQNPMGDVRNTQKRLDDAKASGSHPSTIETAERNLADYQKKLDVALDNTFMAAKAFYDAGVDPEDQNNMMESAHVLAKRAGVNKIGALLKGEITGDEDADANDPETELKTVAGGRTLHQAIGDSAGLRAIAKLGADVNEIADIYGYGEGTPLSAACFAYNTESVDVLLECGADPNVKTGTGNTALSWLFVREVPMGVRIQKTDVEKMIKNMVAAGLNINDTVDEHYHTILNLTCAATVGNADFGDGTFRRLVIEAAIKNGADVNTKNKYGQTPLMFACIGDRMFPEAEKVQLLLLEKGTALDEKDNAGNTALHYAASNADLNRAKNMAEMLFEFGDPLADMVNNAGQTALQMATERNNEMLVKFLLKNM</sequence>
<name>A0AAE4SCG0_9EURY</name>
<evidence type="ECO:0000313" key="5">
    <source>
        <dbReference type="Proteomes" id="UP001271789"/>
    </source>
</evidence>
<comment type="caution">
    <text evidence="4">The sequence shown here is derived from an EMBL/GenBank/DDBJ whole genome shotgun (WGS) entry which is preliminary data.</text>
</comment>
<feature type="repeat" description="ANK" evidence="3">
    <location>
        <begin position="496"/>
        <end position="520"/>
    </location>
</feature>
<dbReference type="Pfam" id="PF12796">
    <property type="entry name" value="Ank_2"/>
    <property type="match status" value="1"/>
</dbReference>